<dbReference type="KEGG" id="lak:106157634"/>
<evidence type="ECO:0000313" key="6">
    <source>
        <dbReference type="Proteomes" id="UP000085678"/>
    </source>
</evidence>
<dbReference type="PANTHER" id="PTHR46540">
    <property type="entry name" value="TETRATRICOPEPTIDE REPEAT PROTEIN 12"/>
    <property type="match status" value="1"/>
</dbReference>
<comment type="subcellular location">
    <subcellularLocation>
        <location evidence="1">Cytoplasm</location>
        <location evidence="1">Myofibril</location>
        <location evidence="1">Sarcomere</location>
        <location evidence="1">A band</location>
    </subcellularLocation>
    <subcellularLocation>
        <location evidence="2">Cytoplasm</location>
        <location evidence="2">Myofibril</location>
        <location evidence="2">Sarcomere</location>
        <location evidence="2">Z line</location>
    </subcellularLocation>
</comment>
<feature type="region of interest" description="Disordered" evidence="5">
    <location>
        <begin position="50"/>
        <end position="69"/>
    </location>
</feature>
<dbReference type="SMART" id="SM00028">
    <property type="entry name" value="TPR"/>
    <property type="match status" value="3"/>
</dbReference>
<keyword evidence="6" id="KW-1185">Reference proteome</keyword>
<dbReference type="InterPro" id="IPR011990">
    <property type="entry name" value="TPR-like_helical_dom_sf"/>
</dbReference>
<dbReference type="GO" id="GO:0005813">
    <property type="term" value="C:centrosome"/>
    <property type="evidence" value="ECO:0007669"/>
    <property type="project" value="TreeGrafter"/>
</dbReference>
<dbReference type="Proteomes" id="UP000085678">
    <property type="component" value="Unplaced"/>
</dbReference>
<dbReference type="PROSITE" id="PS50005">
    <property type="entry name" value="TPR"/>
    <property type="match status" value="2"/>
</dbReference>
<accession>A0A1S3HRZ6</accession>
<organism evidence="6 7">
    <name type="scientific">Lingula anatina</name>
    <name type="common">Brachiopod</name>
    <name type="synonym">Lingula unguis</name>
    <dbReference type="NCBI Taxonomy" id="7574"/>
    <lineage>
        <taxon>Eukaryota</taxon>
        <taxon>Metazoa</taxon>
        <taxon>Spiralia</taxon>
        <taxon>Lophotrochozoa</taxon>
        <taxon>Brachiopoda</taxon>
        <taxon>Linguliformea</taxon>
        <taxon>Lingulata</taxon>
        <taxon>Lingulida</taxon>
        <taxon>Linguloidea</taxon>
        <taxon>Lingulidae</taxon>
        <taxon>Lingula</taxon>
    </lineage>
</organism>
<dbReference type="GO" id="GO:0070286">
    <property type="term" value="P:axonemal dynein complex assembly"/>
    <property type="evidence" value="ECO:0007669"/>
    <property type="project" value="TreeGrafter"/>
</dbReference>
<dbReference type="Pfam" id="PF00515">
    <property type="entry name" value="TPR_1"/>
    <property type="match status" value="2"/>
</dbReference>
<evidence type="ECO:0000256" key="2">
    <source>
        <dbReference type="ARBA" id="ARBA00004216"/>
    </source>
</evidence>
<dbReference type="InterPro" id="IPR016024">
    <property type="entry name" value="ARM-type_fold"/>
</dbReference>
<dbReference type="GO" id="GO:0030018">
    <property type="term" value="C:Z disc"/>
    <property type="evidence" value="ECO:0007669"/>
    <property type="project" value="UniProtKB-SubCell"/>
</dbReference>
<reference evidence="7" key="1">
    <citation type="submission" date="2025-08" db="UniProtKB">
        <authorList>
            <consortium name="RefSeq"/>
        </authorList>
    </citation>
    <scope>IDENTIFICATION</scope>
    <source>
        <tissue evidence="7">Gonads</tissue>
    </source>
</reference>
<dbReference type="InParanoid" id="A0A1S3HRZ6"/>
<dbReference type="STRING" id="7574.A0A1S3HRZ6"/>
<dbReference type="GeneID" id="106157634"/>
<dbReference type="GO" id="GO:0031672">
    <property type="term" value="C:A band"/>
    <property type="evidence" value="ECO:0007669"/>
    <property type="project" value="UniProtKB-SubCell"/>
</dbReference>
<dbReference type="Gene3D" id="1.25.10.10">
    <property type="entry name" value="Leucine-rich Repeat Variant"/>
    <property type="match status" value="2"/>
</dbReference>
<evidence type="ECO:0000313" key="7">
    <source>
        <dbReference type="RefSeq" id="XP_013388805.1"/>
    </source>
</evidence>
<dbReference type="RefSeq" id="XP_013388805.1">
    <property type="nucleotide sequence ID" value="XM_013533351.2"/>
</dbReference>
<feature type="repeat" description="TPR" evidence="4">
    <location>
        <begin position="185"/>
        <end position="218"/>
    </location>
</feature>
<evidence type="ECO:0000256" key="5">
    <source>
        <dbReference type="SAM" id="MobiDB-lite"/>
    </source>
</evidence>
<evidence type="ECO:0000256" key="1">
    <source>
        <dbReference type="ARBA" id="ARBA00004161"/>
    </source>
</evidence>
<dbReference type="Pfam" id="PF00514">
    <property type="entry name" value="Arm"/>
    <property type="match status" value="1"/>
</dbReference>
<dbReference type="SUPFAM" id="SSF48371">
    <property type="entry name" value="ARM repeat"/>
    <property type="match status" value="1"/>
</dbReference>
<dbReference type="InterPro" id="IPR000225">
    <property type="entry name" value="Armadillo"/>
</dbReference>
<dbReference type="InterPro" id="IPR043195">
    <property type="entry name" value="TTC12"/>
</dbReference>
<sequence length="721" mass="80749">MGDPKDLESFLSKVDSIEAVIKGLSAGDDDERGAAQQKADQLLAELSKIKETAKDDKKKKHPAPDRTGVNRSVINQAAFDDSPPVVQDGMSQEAFMSALEKDAEERGRRRQKNMKEANEIKEKGNVEFRQGNYEKAAQFYTQAIEKVRDNTALYTNRAQAYNKLGRYEEALKDCDWAIRVFENCLKAYIHQGKAYLGLKNYDAAVESYEKARKIDPTKEKVINDYIAEVELARRSEEEEATALSVFESGDEETKTIHEVIQKLQRTDQPTVFYCGGMRVAVNFLVNTNERTVFRLNGGLDLLKNHHVLSRCISSTADVLKPDEVELCCAAADMYTAACIDNEENQKQVMEVPDFPLHVLGFLSAKKKGLASLKASFMTFLFTLSQYGVGRQKILVTMEMSRLVSCLFRHMKKSGAISSNAAAVLNNLALEGKFKAQLRPGFEEMVLPTLEKFLLKGTSNPVILPSVLSSMTNLCGDAFIRNKICAKEQCWEGCCHMLKEYSEKHANKLGEETLFALLGLLLNLLYDNTAVTKHKYELDLCITCQDLYTKCEKEAVQERALSVIGNILPHSTETTREMCSRDITQLLVQIIRSEKATLTKPAVRCISACTKVSQEARDSIVENKGLGPLVELLKSQDEIVVGNAALCLAHLAENHRVCQKLVKTNIIQHLLVIVRDGKRTGVQENCAILIAKLTQGDTRHLERLRELHGIEILHSVMKFVKT</sequence>
<dbReference type="GO" id="GO:0007288">
    <property type="term" value="P:sperm axoneme assembly"/>
    <property type="evidence" value="ECO:0007669"/>
    <property type="project" value="TreeGrafter"/>
</dbReference>
<dbReference type="PROSITE" id="PS50293">
    <property type="entry name" value="TPR_REGION"/>
    <property type="match status" value="1"/>
</dbReference>
<dbReference type="AlphaFoldDB" id="A0A1S3HRZ6"/>
<dbReference type="PANTHER" id="PTHR46540:SF1">
    <property type="entry name" value="TETRATRICOPEPTIDE REPEAT PROTEIN 12"/>
    <property type="match status" value="1"/>
</dbReference>
<feature type="repeat" description="TPR" evidence="4">
    <location>
        <begin position="117"/>
        <end position="150"/>
    </location>
</feature>
<evidence type="ECO:0000256" key="3">
    <source>
        <dbReference type="ARBA" id="ARBA00020768"/>
    </source>
</evidence>
<name>A0A1S3HRZ6_LINAN</name>
<dbReference type="InterPro" id="IPR011989">
    <property type="entry name" value="ARM-like"/>
</dbReference>
<dbReference type="Gene3D" id="1.25.40.10">
    <property type="entry name" value="Tetratricopeptide repeat domain"/>
    <property type="match status" value="1"/>
</dbReference>
<dbReference type="SUPFAM" id="SSF48452">
    <property type="entry name" value="TPR-like"/>
    <property type="match status" value="1"/>
</dbReference>
<proteinExistence type="predicted"/>
<dbReference type="OrthoDB" id="629492at2759"/>
<dbReference type="SMART" id="SM00185">
    <property type="entry name" value="ARM"/>
    <property type="match status" value="3"/>
</dbReference>
<gene>
    <name evidence="7" type="primary">LOC106157634</name>
</gene>
<evidence type="ECO:0000256" key="4">
    <source>
        <dbReference type="PROSITE-ProRule" id="PRU00339"/>
    </source>
</evidence>
<keyword evidence="4" id="KW-0802">TPR repeat</keyword>
<protein>
    <recommendedName>
        <fullName evidence="3">Protein unc-45 homolog B</fullName>
    </recommendedName>
</protein>
<dbReference type="InterPro" id="IPR019734">
    <property type="entry name" value="TPR_rpt"/>
</dbReference>